<feature type="region of interest" description="Disordered" evidence="1">
    <location>
        <begin position="1"/>
        <end position="20"/>
    </location>
</feature>
<name>A0A1D1Y578_9ARAE</name>
<gene>
    <name evidence="2" type="ORF">g.43769</name>
</gene>
<organism evidence="2">
    <name type="scientific">Anthurium amnicola</name>
    <dbReference type="NCBI Taxonomy" id="1678845"/>
    <lineage>
        <taxon>Eukaryota</taxon>
        <taxon>Viridiplantae</taxon>
        <taxon>Streptophyta</taxon>
        <taxon>Embryophyta</taxon>
        <taxon>Tracheophyta</taxon>
        <taxon>Spermatophyta</taxon>
        <taxon>Magnoliopsida</taxon>
        <taxon>Liliopsida</taxon>
        <taxon>Araceae</taxon>
        <taxon>Pothoideae</taxon>
        <taxon>Potheae</taxon>
        <taxon>Anthurium</taxon>
    </lineage>
</organism>
<proteinExistence type="predicted"/>
<accession>A0A1D1Y578</accession>
<evidence type="ECO:0000313" key="2">
    <source>
        <dbReference type="EMBL" id="JAT49807.1"/>
    </source>
</evidence>
<dbReference type="EMBL" id="GDJX01018129">
    <property type="protein sequence ID" value="JAT49807.1"/>
    <property type="molecule type" value="Transcribed_RNA"/>
</dbReference>
<sequence>SNNSQNNVQTTETSLTSNGSNSYANIKMQLNQTLQNSTSFNNSTDSFEYSFFYNPQNDPQIYHIICKQISPKLVPQLLNKTNPHNPSNHVFYYQSSNDKCYQIICQMIPSSLIVEILNKKILGIEYKQYEQEQQEYLEFSNGQKENLEFNLKQFLFNYLAKKQIKANVDMIDDFSPQP</sequence>
<reference evidence="2" key="1">
    <citation type="submission" date="2015-07" db="EMBL/GenBank/DDBJ databases">
        <title>Transcriptome Assembly of Anthurium amnicola.</title>
        <authorList>
            <person name="Suzuki J."/>
        </authorList>
    </citation>
    <scope>NUCLEOTIDE SEQUENCE</scope>
</reference>
<protein>
    <submittedName>
        <fullName evidence="2">Uncharacterized protein</fullName>
    </submittedName>
</protein>
<dbReference type="AlphaFoldDB" id="A0A1D1Y578"/>
<evidence type="ECO:0000256" key="1">
    <source>
        <dbReference type="SAM" id="MobiDB-lite"/>
    </source>
</evidence>
<feature type="non-terminal residue" evidence="2">
    <location>
        <position position="1"/>
    </location>
</feature>